<evidence type="ECO:0000259" key="1">
    <source>
        <dbReference type="PROSITE" id="PS50053"/>
    </source>
</evidence>
<dbReference type="EMBL" id="JAGFBR010000003">
    <property type="protein sequence ID" value="KAH0468992.1"/>
    <property type="molecule type" value="Genomic_DNA"/>
</dbReference>
<dbReference type="InterPro" id="IPR022617">
    <property type="entry name" value="Rad60/SUMO-like_dom"/>
</dbReference>
<keyword evidence="3" id="KW-1185">Reference proteome</keyword>
<dbReference type="SMART" id="SM00213">
    <property type="entry name" value="UBQ"/>
    <property type="match status" value="2"/>
</dbReference>
<gene>
    <name evidence="2" type="ORF">IEQ34_002224</name>
</gene>
<dbReference type="CDD" id="cd16116">
    <property type="entry name" value="Ubl_Smt3_like"/>
    <property type="match status" value="1"/>
</dbReference>
<protein>
    <recommendedName>
        <fullName evidence="1">Ubiquitin-like domain-containing protein</fullName>
    </recommendedName>
</protein>
<dbReference type="InterPro" id="IPR029071">
    <property type="entry name" value="Ubiquitin-like_domsf"/>
</dbReference>
<dbReference type="SUPFAM" id="SSF54236">
    <property type="entry name" value="Ubiquitin-like"/>
    <property type="match status" value="2"/>
</dbReference>
<feature type="domain" description="Ubiquitin-like" evidence="1">
    <location>
        <begin position="18"/>
        <end position="93"/>
    </location>
</feature>
<dbReference type="Pfam" id="PF11976">
    <property type="entry name" value="Rad60-SLD"/>
    <property type="match status" value="2"/>
</dbReference>
<dbReference type="InterPro" id="IPR000626">
    <property type="entry name" value="Ubiquitin-like_dom"/>
</dbReference>
<feature type="domain" description="Ubiquitin-like" evidence="1">
    <location>
        <begin position="108"/>
        <end position="183"/>
    </location>
</feature>
<dbReference type="Proteomes" id="UP000775213">
    <property type="component" value="Unassembled WGS sequence"/>
</dbReference>
<proteinExistence type="predicted"/>
<dbReference type="PANTHER" id="PTHR10562">
    <property type="entry name" value="SMALL UBIQUITIN-RELATED MODIFIER"/>
    <property type="match status" value="1"/>
</dbReference>
<dbReference type="AlphaFoldDB" id="A0AAV7HMV4"/>
<evidence type="ECO:0000313" key="2">
    <source>
        <dbReference type="EMBL" id="KAH0468992.1"/>
    </source>
</evidence>
<reference evidence="2 3" key="1">
    <citation type="journal article" date="2021" name="Hortic Res">
        <title>Chromosome-scale assembly of the Dendrobium chrysotoxum genome enhances the understanding of orchid evolution.</title>
        <authorList>
            <person name="Zhang Y."/>
            <person name="Zhang G.Q."/>
            <person name="Zhang D."/>
            <person name="Liu X.D."/>
            <person name="Xu X.Y."/>
            <person name="Sun W.H."/>
            <person name="Yu X."/>
            <person name="Zhu X."/>
            <person name="Wang Z.W."/>
            <person name="Zhao X."/>
            <person name="Zhong W.Y."/>
            <person name="Chen H."/>
            <person name="Yin W.L."/>
            <person name="Huang T."/>
            <person name="Niu S.C."/>
            <person name="Liu Z.J."/>
        </authorList>
    </citation>
    <scope>NUCLEOTIDE SEQUENCE [LARGE SCALE GENOMIC DNA]</scope>
    <source>
        <strain evidence="2">Lindl</strain>
    </source>
</reference>
<comment type="caution">
    <text evidence="2">The sequence shown here is derived from an EMBL/GenBank/DDBJ whole genome shotgun (WGS) entry which is preliminary data.</text>
</comment>
<name>A0AAV7HMV4_DENCH</name>
<dbReference type="PROSITE" id="PS50053">
    <property type="entry name" value="UBIQUITIN_2"/>
    <property type="match status" value="2"/>
</dbReference>
<dbReference type="Gene3D" id="3.10.20.90">
    <property type="entry name" value="Phosphatidylinositol 3-kinase Catalytic Subunit, Chain A, domain 1"/>
    <property type="match status" value="2"/>
</dbReference>
<evidence type="ECO:0000313" key="3">
    <source>
        <dbReference type="Proteomes" id="UP000775213"/>
    </source>
</evidence>
<organism evidence="2 3">
    <name type="scientific">Dendrobium chrysotoxum</name>
    <name type="common">Orchid</name>
    <dbReference type="NCBI Taxonomy" id="161865"/>
    <lineage>
        <taxon>Eukaryota</taxon>
        <taxon>Viridiplantae</taxon>
        <taxon>Streptophyta</taxon>
        <taxon>Embryophyta</taxon>
        <taxon>Tracheophyta</taxon>
        <taxon>Spermatophyta</taxon>
        <taxon>Magnoliopsida</taxon>
        <taxon>Liliopsida</taxon>
        <taxon>Asparagales</taxon>
        <taxon>Orchidaceae</taxon>
        <taxon>Epidendroideae</taxon>
        <taxon>Malaxideae</taxon>
        <taxon>Dendrobiinae</taxon>
        <taxon>Dendrobium</taxon>
    </lineage>
</organism>
<accession>A0AAV7HMV4</accession>
<sequence length="183" mass="20897">MSSAGQEQNNKPNQTSSITLKIRSQNGNEILYNVKPSIKFRKIMNHYCNRQSLQINTVVFLFDGRRLRDEQTPKDLGMEDGDEIDAMLHQIGGKWQALNKKPNEPTILSLKVNSQDGEEVLYRAKPTTKLSKLMNDYCNRHSFPINSIAFVFDGRRLRDEDTPESLKMEDGDEIDALIHQTGA</sequence>